<evidence type="ECO:0000313" key="3">
    <source>
        <dbReference type="EMBL" id="DAE04968.1"/>
    </source>
</evidence>
<sequence length="187" mass="21279">MIWAFKMFFKIIGKVLLYSFCAPFAIVCLPFYLPYHLIKERRNKKSGLMTIRRGRIPKHSPSMSGQDYEVYCAKRLAHEGYHNLSVTPGSGDFGADVIGYDRKGRKVCFQCKLYQSSVGVSAVQEVLAAKQYYSGDRAVVITNSNFTPAARKLAKSGNVQLIERYYEKGVDNLRWIDTIEEYHAAID</sequence>
<keyword evidence="1" id="KW-0812">Transmembrane</keyword>
<keyword evidence="3" id="KW-0255">Endonuclease</keyword>
<dbReference type="GO" id="GO:0003677">
    <property type="term" value="F:DNA binding"/>
    <property type="evidence" value="ECO:0007669"/>
    <property type="project" value="InterPro"/>
</dbReference>
<dbReference type="InterPro" id="IPR011335">
    <property type="entry name" value="Restrct_endonuc-II-like"/>
</dbReference>
<dbReference type="EMBL" id="BK015400">
    <property type="protein sequence ID" value="DAE04968.1"/>
    <property type="molecule type" value="Genomic_DNA"/>
</dbReference>
<dbReference type="PANTHER" id="PTHR30015:SF6">
    <property type="entry name" value="SLL1429 PROTEIN"/>
    <property type="match status" value="1"/>
</dbReference>
<keyword evidence="3" id="KW-0540">Nuclease</keyword>
<reference evidence="3" key="1">
    <citation type="journal article" date="2021" name="Proc. Natl. Acad. Sci. U.S.A.">
        <title>A Catalog of Tens of Thousands of Viruses from Human Metagenomes Reveals Hidden Associations with Chronic Diseases.</title>
        <authorList>
            <person name="Tisza M.J."/>
            <person name="Buck C.B."/>
        </authorList>
    </citation>
    <scope>NUCLEOTIDE SEQUENCE</scope>
    <source>
        <strain evidence="3">CtO0R2</strain>
    </source>
</reference>
<protein>
    <submittedName>
        <fullName evidence="3">Restriction endonuclease</fullName>
    </submittedName>
</protein>
<dbReference type="Gene3D" id="3.40.1350.10">
    <property type="match status" value="1"/>
</dbReference>
<proteinExistence type="predicted"/>
<name>A0A8S5PE57_9CAUD</name>
<accession>A0A8S5PE57</accession>
<evidence type="ECO:0000259" key="2">
    <source>
        <dbReference type="Pfam" id="PF04471"/>
    </source>
</evidence>
<dbReference type="GO" id="GO:0009307">
    <property type="term" value="P:DNA restriction-modification system"/>
    <property type="evidence" value="ECO:0007669"/>
    <property type="project" value="InterPro"/>
</dbReference>
<feature type="domain" description="Restriction endonuclease type IV Mrr" evidence="2">
    <location>
        <begin position="62"/>
        <end position="164"/>
    </location>
</feature>
<organism evidence="3">
    <name type="scientific">Siphoviridae sp. ctO0R2</name>
    <dbReference type="NCBI Taxonomy" id="2825476"/>
    <lineage>
        <taxon>Viruses</taxon>
        <taxon>Duplodnaviria</taxon>
        <taxon>Heunggongvirae</taxon>
        <taxon>Uroviricota</taxon>
        <taxon>Caudoviricetes</taxon>
    </lineage>
</organism>
<dbReference type="Pfam" id="PF04471">
    <property type="entry name" value="Mrr_cat"/>
    <property type="match status" value="1"/>
</dbReference>
<dbReference type="PANTHER" id="PTHR30015">
    <property type="entry name" value="MRR RESTRICTION SYSTEM PROTEIN"/>
    <property type="match status" value="1"/>
</dbReference>
<keyword evidence="1" id="KW-0472">Membrane</keyword>
<dbReference type="InterPro" id="IPR011856">
    <property type="entry name" value="tRNA_endonuc-like_dom_sf"/>
</dbReference>
<dbReference type="InterPro" id="IPR052906">
    <property type="entry name" value="Type_IV_Methyl-Rstrct_Enzyme"/>
</dbReference>
<dbReference type="GO" id="GO:0015666">
    <property type="term" value="F:restriction endodeoxyribonuclease activity"/>
    <property type="evidence" value="ECO:0007669"/>
    <property type="project" value="TreeGrafter"/>
</dbReference>
<keyword evidence="1" id="KW-1133">Transmembrane helix</keyword>
<keyword evidence="3" id="KW-0378">Hydrolase</keyword>
<dbReference type="SUPFAM" id="SSF52980">
    <property type="entry name" value="Restriction endonuclease-like"/>
    <property type="match status" value="1"/>
</dbReference>
<evidence type="ECO:0000256" key="1">
    <source>
        <dbReference type="SAM" id="Phobius"/>
    </source>
</evidence>
<feature type="transmembrane region" description="Helical" evidence="1">
    <location>
        <begin position="15"/>
        <end position="35"/>
    </location>
</feature>
<dbReference type="InterPro" id="IPR007560">
    <property type="entry name" value="Restrct_endonuc_IV_Mrr"/>
</dbReference>